<comment type="subunit">
    <text evidence="3">DNA polymerase III contains a core (composed of alpha, epsilon and theta chains) that associates with a tau subunit. This core dimerizes to form the POLIII' complex. PolIII' associates with the gamma complex (composed of gamma, delta, delta', psi and chi chains) and with the beta chain to form the complete DNA polymerase III complex.</text>
</comment>
<dbReference type="InterPro" id="IPR013656">
    <property type="entry name" value="PAS_4"/>
</dbReference>
<dbReference type="Proteomes" id="UP000243859">
    <property type="component" value="Unassembled WGS sequence"/>
</dbReference>
<dbReference type="EC" id="2.7.7.7" evidence="1"/>
<organism evidence="7 8">
    <name type="scientific">Rhodovulum imhoffii</name>
    <dbReference type="NCBI Taxonomy" id="365340"/>
    <lineage>
        <taxon>Bacteria</taxon>
        <taxon>Pseudomonadati</taxon>
        <taxon>Pseudomonadota</taxon>
        <taxon>Alphaproteobacteria</taxon>
        <taxon>Rhodobacterales</taxon>
        <taxon>Paracoccaceae</taxon>
        <taxon>Rhodovulum</taxon>
    </lineage>
</organism>
<name>A0A2T5BSX7_9RHOB</name>
<dbReference type="GO" id="GO:0008408">
    <property type="term" value="F:3'-5' exonuclease activity"/>
    <property type="evidence" value="ECO:0007669"/>
    <property type="project" value="TreeGrafter"/>
</dbReference>
<evidence type="ECO:0000256" key="1">
    <source>
        <dbReference type="ARBA" id="ARBA00012417"/>
    </source>
</evidence>
<evidence type="ECO:0000259" key="6">
    <source>
        <dbReference type="SMART" id="SM00479"/>
    </source>
</evidence>
<feature type="domain" description="Exonuclease" evidence="6">
    <location>
        <begin position="489"/>
        <end position="659"/>
    </location>
</feature>
<comment type="function">
    <text evidence="2">DNA polymerase III is a complex, multichain enzyme responsible for most of the replicative synthesis in bacteria. The epsilon subunit contain the editing function and is a proofreading 3'-5' exonuclease.</text>
</comment>
<dbReference type="InterPro" id="IPR006054">
    <property type="entry name" value="DnaQ"/>
</dbReference>
<dbReference type="PANTHER" id="PTHR30231:SF41">
    <property type="entry name" value="DNA POLYMERASE III SUBUNIT EPSILON"/>
    <property type="match status" value="1"/>
</dbReference>
<evidence type="ECO:0000313" key="7">
    <source>
        <dbReference type="EMBL" id="PTN02363.1"/>
    </source>
</evidence>
<dbReference type="NCBIfam" id="TIGR00573">
    <property type="entry name" value="dnaq"/>
    <property type="match status" value="1"/>
</dbReference>
<dbReference type="InterPro" id="IPR035965">
    <property type="entry name" value="PAS-like_dom_sf"/>
</dbReference>
<dbReference type="EMBL" id="QAAA01000007">
    <property type="protein sequence ID" value="PTN02363.1"/>
    <property type="molecule type" value="Genomic_DNA"/>
</dbReference>
<dbReference type="PANTHER" id="PTHR30231">
    <property type="entry name" value="DNA POLYMERASE III SUBUNIT EPSILON"/>
    <property type="match status" value="1"/>
</dbReference>
<dbReference type="SUPFAM" id="SSF53098">
    <property type="entry name" value="Ribonuclease H-like"/>
    <property type="match status" value="1"/>
</dbReference>
<dbReference type="SUPFAM" id="SSF55785">
    <property type="entry name" value="PYP-like sensor domain (PAS domain)"/>
    <property type="match status" value="1"/>
</dbReference>
<evidence type="ECO:0000256" key="3">
    <source>
        <dbReference type="ARBA" id="ARBA00026073"/>
    </source>
</evidence>
<dbReference type="Pfam" id="PF08448">
    <property type="entry name" value="PAS_4"/>
    <property type="match status" value="1"/>
</dbReference>
<dbReference type="Pfam" id="PF00929">
    <property type="entry name" value="RNase_T"/>
    <property type="match status" value="1"/>
</dbReference>
<dbReference type="SMART" id="SM00479">
    <property type="entry name" value="EXOIII"/>
    <property type="match status" value="1"/>
</dbReference>
<keyword evidence="5" id="KW-1133">Transmembrane helix</keyword>
<evidence type="ECO:0000313" key="8">
    <source>
        <dbReference type="Proteomes" id="UP000243859"/>
    </source>
</evidence>
<dbReference type="InterPro" id="IPR012337">
    <property type="entry name" value="RNaseH-like_sf"/>
</dbReference>
<dbReference type="OrthoDB" id="9804290at2"/>
<dbReference type="Gene3D" id="3.30.420.10">
    <property type="entry name" value="Ribonuclease H-like superfamily/Ribonuclease H"/>
    <property type="match status" value="1"/>
</dbReference>
<dbReference type="GO" id="GO:0005829">
    <property type="term" value="C:cytosol"/>
    <property type="evidence" value="ECO:0007669"/>
    <property type="project" value="TreeGrafter"/>
</dbReference>
<dbReference type="Gene3D" id="3.30.450.20">
    <property type="entry name" value="PAS domain"/>
    <property type="match status" value="1"/>
</dbReference>
<dbReference type="CDD" id="cd06127">
    <property type="entry name" value="DEDDh"/>
    <property type="match status" value="1"/>
</dbReference>
<dbReference type="InterPro" id="IPR000014">
    <property type="entry name" value="PAS"/>
</dbReference>
<dbReference type="InterPro" id="IPR013520">
    <property type="entry name" value="Ribonucl_H"/>
</dbReference>
<evidence type="ECO:0000256" key="5">
    <source>
        <dbReference type="SAM" id="Phobius"/>
    </source>
</evidence>
<accession>A0A2T5BSX7</accession>
<feature type="transmembrane region" description="Helical" evidence="5">
    <location>
        <begin position="44"/>
        <end position="66"/>
    </location>
</feature>
<comment type="caution">
    <text evidence="7">The sequence shown here is derived from an EMBL/GenBank/DDBJ whole genome shotgun (WGS) entry which is preliminary data.</text>
</comment>
<sequence length="684" mass="74315">MPERLGLRVRFALFFAALALAVAVALVAGLWIGHARAGGPAQGYVIAGLVAGFVLIGATAWVAILFDENVARPMLALASDLRTRARTGIDTEIDAERVRYLGALAPAATAVHRALSQARAEQTHAVAEQTARLNREKAVFETLLRDMAEGVVVATSDHRIMLYNRAAQGLLGDLGLNRPLTAFLRAEPLTHALDRLNARATRGQVEAERFLAATARGRRFLLARVSPVTAEGERVGYVLIFHDATEDLAAHAERDHLFNALLETVRRPTAAIGALFDALEAAPDLASGPRAAFTTALRDELGRLVTGLAEMGERHNAAMTRHWPMPEVASDDIFDGLRARHDGLAGQGHTQFLHCDGFAILEVLSRLIEGLSASATREEFALSALPQGREVWLILDWQGEDAPDGLLDNWLSRPLTHGYGKYSGRDVLEGHGTEIWSEPTRTGHRLVLPLEAADAARLTPTDPRPEFYDFTLPGLSAGSADTRRLSELSFVVFDTETTGLAPRSGDEIVQIAGIRIVNGRLLQGEVFDTLVNPNRRIPAAATAVHGISEAQVQDAPDITEAGRRFHAFCEGAVLVAHNAPFDMAFLKLKEDRIGRRFENPVLCTVLLSAHLFDHSGDHTLDALVRRFGIDLPEDKRHTALGDALATAQVFQHMLGLLEGTGVGTLAEALDVSRKMTQIRRAQKY</sequence>
<comment type="catalytic activity">
    <reaction evidence="4">
        <text>DNA(n) + a 2'-deoxyribonucleoside 5'-triphosphate = DNA(n+1) + diphosphate</text>
        <dbReference type="Rhea" id="RHEA:22508"/>
        <dbReference type="Rhea" id="RHEA-COMP:17339"/>
        <dbReference type="Rhea" id="RHEA-COMP:17340"/>
        <dbReference type="ChEBI" id="CHEBI:33019"/>
        <dbReference type="ChEBI" id="CHEBI:61560"/>
        <dbReference type="ChEBI" id="CHEBI:173112"/>
        <dbReference type="EC" id="2.7.7.7"/>
    </reaction>
</comment>
<dbReference type="RefSeq" id="WP_107892117.1">
    <property type="nucleotide sequence ID" value="NZ_NHSI01000024.1"/>
</dbReference>
<proteinExistence type="predicted"/>
<evidence type="ECO:0000256" key="4">
    <source>
        <dbReference type="ARBA" id="ARBA00049244"/>
    </source>
</evidence>
<gene>
    <name evidence="7" type="ORF">C8N32_107130</name>
</gene>
<reference evidence="7 8" key="1">
    <citation type="submission" date="2018-04" db="EMBL/GenBank/DDBJ databases">
        <title>Genomic Encyclopedia of Archaeal and Bacterial Type Strains, Phase II (KMG-II): from individual species to whole genera.</title>
        <authorList>
            <person name="Goeker M."/>
        </authorList>
    </citation>
    <scope>NUCLEOTIDE SEQUENCE [LARGE SCALE GENOMIC DNA]</scope>
    <source>
        <strain evidence="7 8">DSM 18064</strain>
    </source>
</reference>
<keyword evidence="5" id="KW-0812">Transmembrane</keyword>
<protein>
    <recommendedName>
        <fullName evidence="1">DNA-directed DNA polymerase</fullName>
        <ecNumber evidence="1">2.7.7.7</ecNumber>
    </recommendedName>
</protein>
<dbReference type="GO" id="GO:0003677">
    <property type="term" value="F:DNA binding"/>
    <property type="evidence" value="ECO:0007669"/>
    <property type="project" value="InterPro"/>
</dbReference>
<feature type="transmembrane region" description="Helical" evidence="5">
    <location>
        <begin position="12"/>
        <end position="32"/>
    </location>
</feature>
<keyword evidence="5" id="KW-0472">Membrane</keyword>
<dbReference type="FunFam" id="3.30.420.10:FF:000045">
    <property type="entry name" value="3'-5' exonuclease DinG"/>
    <property type="match status" value="1"/>
</dbReference>
<dbReference type="GO" id="GO:0045004">
    <property type="term" value="P:DNA replication proofreading"/>
    <property type="evidence" value="ECO:0007669"/>
    <property type="project" value="TreeGrafter"/>
</dbReference>
<dbReference type="CDD" id="cd00130">
    <property type="entry name" value="PAS"/>
    <property type="match status" value="1"/>
</dbReference>
<dbReference type="AlphaFoldDB" id="A0A2T5BSX7"/>
<dbReference type="NCBIfam" id="TIGR00229">
    <property type="entry name" value="sensory_box"/>
    <property type="match status" value="1"/>
</dbReference>
<dbReference type="InterPro" id="IPR036397">
    <property type="entry name" value="RNaseH_sf"/>
</dbReference>
<dbReference type="GO" id="GO:0003887">
    <property type="term" value="F:DNA-directed DNA polymerase activity"/>
    <property type="evidence" value="ECO:0007669"/>
    <property type="project" value="UniProtKB-EC"/>
</dbReference>
<keyword evidence="8" id="KW-1185">Reference proteome</keyword>
<evidence type="ECO:0000256" key="2">
    <source>
        <dbReference type="ARBA" id="ARBA00025483"/>
    </source>
</evidence>